<dbReference type="EMBL" id="ATDT01000033">
    <property type="protein sequence ID" value="EPF13746.1"/>
    <property type="molecule type" value="Genomic_DNA"/>
</dbReference>
<evidence type="ECO:0000313" key="1">
    <source>
        <dbReference type="EMBL" id="EPF13746.1"/>
    </source>
</evidence>
<sequence length="49" mass="5950">MFINNKIKICFMGETSSISVNLFLRRNWKISQYFFYSKYRALIRLISHA</sequence>
<protein>
    <submittedName>
        <fullName evidence="1">Uncharacterized protein</fullName>
    </submittedName>
</protein>
<evidence type="ECO:0000313" key="2">
    <source>
        <dbReference type="Proteomes" id="UP000014585"/>
    </source>
</evidence>
<proteinExistence type="predicted"/>
<accession>S3IMR1</accession>
<dbReference type="STRING" id="566551.HMPREF0201_03938"/>
<organism evidence="1 2">
    <name type="scientific">Cedecea davisae DSM 4568</name>
    <dbReference type="NCBI Taxonomy" id="566551"/>
    <lineage>
        <taxon>Bacteria</taxon>
        <taxon>Pseudomonadati</taxon>
        <taxon>Pseudomonadota</taxon>
        <taxon>Gammaproteobacteria</taxon>
        <taxon>Enterobacterales</taxon>
        <taxon>Enterobacteriaceae</taxon>
        <taxon>Cedecea</taxon>
    </lineage>
</organism>
<gene>
    <name evidence="1" type="ORF">HMPREF0201_03938</name>
</gene>
<dbReference type="AlphaFoldDB" id="S3IMR1"/>
<comment type="caution">
    <text evidence="1">The sequence shown here is derived from an EMBL/GenBank/DDBJ whole genome shotgun (WGS) entry which is preliminary data.</text>
</comment>
<dbReference type="Proteomes" id="UP000014585">
    <property type="component" value="Unassembled WGS sequence"/>
</dbReference>
<name>S3IMR1_9ENTR</name>
<dbReference type="HOGENOM" id="CLU_3133713_0_0_6"/>
<reference evidence="1 2" key="1">
    <citation type="submission" date="2013-04" db="EMBL/GenBank/DDBJ databases">
        <authorList>
            <person name="Weinstock G."/>
            <person name="Sodergren E."/>
            <person name="Lobos E.A."/>
            <person name="Fulton L."/>
            <person name="Fulton R."/>
            <person name="Courtney L."/>
            <person name="Fronick C."/>
            <person name="O'Laughlin M."/>
            <person name="Godfrey J."/>
            <person name="Wilson R.M."/>
            <person name="Miner T."/>
            <person name="Farmer C."/>
            <person name="Delehaunty K."/>
            <person name="Cordes M."/>
            <person name="Minx P."/>
            <person name="Tomlinson C."/>
            <person name="Chen J."/>
            <person name="Wollam A."/>
            <person name="Pepin K.H."/>
            <person name="Palsikar V.B."/>
            <person name="Zhang X."/>
            <person name="Suruliraj S."/>
            <person name="Perna N.T."/>
            <person name="Plunkett G."/>
            <person name="Warren W."/>
            <person name="Mitreva M."/>
            <person name="Mardis E.R."/>
            <person name="Wilson R.K."/>
        </authorList>
    </citation>
    <scope>NUCLEOTIDE SEQUENCE [LARGE SCALE GENOMIC DNA]</scope>
    <source>
        <strain evidence="1 2">DSM 4568</strain>
    </source>
</reference>